<keyword evidence="1" id="KW-0269">Exonuclease</keyword>
<proteinExistence type="predicted"/>
<dbReference type="Proteomes" id="UP000018130">
    <property type="component" value="Unassembled WGS sequence"/>
</dbReference>
<protein>
    <submittedName>
        <fullName evidence="1">Exonuclease SbcD</fullName>
    </submittedName>
</protein>
<gene>
    <name evidence="1" type="ORF">CWATWH0402_3705</name>
</gene>
<organism evidence="1 2">
    <name type="scientific">Crocosphaera watsonii WH 0402</name>
    <dbReference type="NCBI Taxonomy" id="1284629"/>
    <lineage>
        <taxon>Bacteria</taxon>
        <taxon>Bacillati</taxon>
        <taxon>Cyanobacteriota</taxon>
        <taxon>Cyanophyceae</taxon>
        <taxon>Oscillatoriophycideae</taxon>
        <taxon>Chroococcales</taxon>
        <taxon>Aphanothecaceae</taxon>
        <taxon>Crocosphaera</taxon>
    </lineage>
</organism>
<reference evidence="1 2" key="1">
    <citation type="submission" date="2013-01" db="EMBL/GenBank/DDBJ databases">
        <authorList>
            <person name="Bench S."/>
        </authorList>
    </citation>
    <scope>NUCLEOTIDE SEQUENCE [LARGE SCALE GENOMIC DNA]</scope>
    <source>
        <strain evidence="1 2">WH 0402</strain>
    </source>
</reference>
<keyword evidence="1" id="KW-0540">Nuclease</keyword>
<accession>T2JJJ6</accession>
<reference evidence="1 2" key="2">
    <citation type="submission" date="2013-09" db="EMBL/GenBank/DDBJ databases">
        <title>Whole genome comparison of six Crocosphaera watsonii strains with differing phenotypes.</title>
        <authorList>
            <person name="Bench S.R."/>
            <person name="Heller P."/>
            <person name="Frank I."/>
            <person name="Arciniega M."/>
            <person name="Shilova I.N."/>
            <person name="Zehr J.P."/>
        </authorList>
    </citation>
    <scope>NUCLEOTIDE SEQUENCE [LARGE SCALE GENOMIC DNA]</scope>
    <source>
        <strain evidence="1 2">WH 0402</strain>
    </source>
</reference>
<comment type="caution">
    <text evidence="1">The sequence shown here is derived from an EMBL/GenBank/DDBJ whole genome shotgun (WGS) entry which is preliminary data.</text>
</comment>
<sequence length="104" mass="11985">MHWLKPSKKRTIEEAVIRVNYQIRSEQLELINNAVIHEALKAAHNYTIRPEIISQLSRPRLPELGIGKSLDPIEALKTYLDNREDIKDIAKDMLEAAELLLNES</sequence>
<evidence type="ECO:0000313" key="1">
    <source>
        <dbReference type="EMBL" id="CCQ65291.1"/>
    </source>
</evidence>
<dbReference type="EMBL" id="CAQN01000149">
    <property type="protein sequence ID" value="CCQ65291.1"/>
    <property type="molecule type" value="Genomic_DNA"/>
</dbReference>
<name>T2JJJ6_CROWT</name>
<dbReference type="GO" id="GO:0004527">
    <property type="term" value="F:exonuclease activity"/>
    <property type="evidence" value="ECO:0007669"/>
    <property type="project" value="UniProtKB-KW"/>
</dbReference>
<keyword evidence="1" id="KW-0378">Hydrolase</keyword>
<evidence type="ECO:0000313" key="2">
    <source>
        <dbReference type="Proteomes" id="UP000018130"/>
    </source>
</evidence>
<dbReference type="AlphaFoldDB" id="T2JJJ6"/>